<evidence type="ECO:0000313" key="3">
    <source>
        <dbReference type="Proteomes" id="UP000694546"/>
    </source>
</evidence>
<protein>
    <recommendedName>
        <fullName evidence="1">Endonuclease/exonuclease/phosphatase domain-containing protein</fullName>
    </recommendedName>
</protein>
<dbReference type="SUPFAM" id="SSF56219">
    <property type="entry name" value="DNase I-like"/>
    <property type="match status" value="1"/>
</dbReference>
<accession>A0A8C5B1I1</accession>
<dbReference type="Gene3D" id="3.60.10.10">
    <property type="entry name" value="Endonuclease/exonuclease/phosphatase"/>
    <property type="match status" value="1"/>
</dbReference>
<proteinExistence type="predicted"/>
<dbReference type="CDD" id="cd09076">
    <property type="entry name" value="L1-EN"/>
    <property type="match status" value="1"/>
</dbReference>
<dbReference type="OMA" id="RVPDEPW"/>
<evidence type="ECO:0000313" key="2">
    <source>
        <dbReference type="Ensembl" id="ENSGMOP00000039465.1"/>
    </source>
</evidence>
<dbReference type="Proteomes" id="UP000694546">
    <property type="component" value="Chromosome 12"/>
</dbReference>
<sequence>MRCRRPFVMGTFNACTVREEARLVELAHCAEERGVEILGVQEHRRVHTDDQIVYHKVERCTFITSSAWRNEAQAATGGVGLLLGSRARKALRWVYQHTERILIAEFSSNPLTTVIVVYSPTNVAPTEEAEKFFEDLATAVRGFPAHNFLAILGDFNARLGPEDTPFPYHDSTNRNGAYLTALLMEHELLAANTLFQKRQGKRWTFQDRATRMVRQLDYILVRRKWRNSILNAEPYSSFSSVGSDHPVVSMRVRLSLRVPKPSPKIRHDWKAFANDPGLQTRYTKEVRNRFQQLDKGAEPSSEYMRFVAANEEATRMCVPVLDRARTSLRSKHPEVVTARGSVEEARLNFEREPTQQRCGELREAKQLLFSTYDNIKGEELMEKVQRVQAAQGEKQ</sequence>
<dbReference type="Ensembl" id="ENSGMOT00000024991.1">
    <property type="protein sequence ID" value="ENSGMOP00000039465.1"/>
    <property type="gene ID" value="ENSGMOG00000028631.1"/>
</dbReference>
<dbReference type="InterPro" id="IPR036691">
    <property type="entry name" value="Endo/exonu/phosph_ase_sf"/>
</dbReference>
<evidence type="ECO:0000259" key="1">
    <source>
        <dbReference type="Pfam" id="PF03372"/>
    </source>
</evidence>
<reference evidence="2" key="1">
    <citation type="submission" date="2025-08" db="UniProtKB">
        <authorList>
            <consortium name="Ensembl"/>
        </authorList>
    </citation>
    <scope>IDENTIFICATION</scope>
</reference>
<keyword evidence="3" id="KW-1185">Reference proteome</keyword>
<dbReference type="InterPro" id="IPR005135">
    <property type="entry name" value="Endo/exonuclease/phosphatase"/>
</dbReference>
<reference evidence="2" key="2">
    <citation type="submission" date="2025-09" db="UniProtKB">
        <authorList>
            <consortium name="Ensembl"/>
        </authorList>
    </citation>
    <scope>IDENTIFICATION</scope>
</reference>
<dbReference type="Pfam" id="PF03372">
    <property type="entry name" value="Exo_endo_phos"/>
    <property type="match status" value="1"/>
</dbReference>
<organism evidence="2 3">
    <name type="scientific">Gadus morhua</name>
    <name type="common">Atlantic cod</name>
    <dbReference type="NCBI Taxonomy" id="8049"/>
    <lineage>
        <taxon>Eukaryota</taxon>
        <taxon>Metazoa</taxon>
        <taxon>Chordata</taxon>
        <taxon>Craniata</taxon>
        <taxon>Vertebrata</taxon>
        <taxon>Euteleostomi</taxon>
        <taxon>Actinopterygii</taxon>
        <taxon>Neopterygii</taxon>
        <taxon>Teleostei</taxon>
        <taxon>Neoteleostei</taxon>
        <taxon>Acanthomorphata</taxon>
        <taxon>Zeiogadaria</taxon>
        <taxon>Gadariae</taxon>
        <taxon>Gadiformes</taxon>
        <taxon>Gadoidei</taxon>
        <taxon>Gadidae</taxon>
        <taxon>Gadus</taxon>
    </lineage>
</organism>
<feature type="domain" description="Endonuclease/exonuclease/phosphatase" evidence="1">
    <location>
        <begin position="11"/>
        <end position="245"/>
    </location>
</feature>
<name>A0A8C5B1I1_GADMO</name>
<dbReference type="GeneTree" id="ENSGT00940000163895"/>
<dbReference type="AlphaFoldDB" id="A0A8C5B1I1"/>
<dbReference type="GO" id="GO:0003824">
    <property type="term" value="F:catalytic activity"/>
    <property type="evidence" value="ECO:0007669"/>
    <property type="project" value="InterPro"/>
</dbReference>